<dbReference type="Pfam" id="PF02902">
    <property type="entry name" value="Peptidase_C48"/>
    <property type="match status" value="1"/>
</dbReference>
<dbReference type="GO" id="GO:0008234">
    <property type="term" value="F:cysteine-type peptidase activity"/>
    <property type="evidence" value="ECO:0007669"/>
    <property type="project" value="InterPro"/>
</dbReference>
<proteinExistence type="inferred from homology"/>
<gene>
    <name evidence="5" type="ORF">PVAP13_4KG142235</name>
</gene>
<evidence type="ECO:0000313" key="5">
    <source>
        <dbReference type="EMBL" id="KAG2611103.1"/>
    </source>
</evidence>
<evidence type="ECO:0000259" key="4">
    <source>
        <dbReference type="PROSITE" id="PS50600"/>
    </source>
</evidence>
<sequence>MSKALAVRKKFHPHLKCLSDVFICYGLKEFNGEEIFESFVDDEWLSTKFMSYFVVCLSHDESIHMAEGAGYRVFLSPEIGEYVNIEEDEGFSQWDSPPALAILQRDIEHIDPTKVKLFFLPVMEEDHYSVYCINFIHDRIDVLDSSPEDHTIYHNVLGDRIIRRLNLLFQLATDYRVKQFTRFKRPIIDVCMHSHENDCGFFTIKFMELWNGESFHVPILTANGRLYRSELLFYGLYHPLNTIKKLPAGLEAYRPRL</sequence>
<evidence type="ECO:0000256" key="1">
    <source>
        <dbReference type="ARBA" id="ARBA00005234"/>
    </source>
</evidence>
<keyword evidence="3" id="KW-0378">Hydrolase</keyword>
<organism evidence="5 6">
    <name type="scientific">Panicum virgatum</name>
    <name type="common">Blackwell switchgrass</name>
    <dbReference type="NCBI Taxonomy" id="38727"/>
    <lineage>
        <taxon>Eukaryota</taxon>
        <taxon>Viridiplantae</taxon>
        <taxon>Streptophyta</taxon>
        <taxon>Embryophyta</taxon>
        <taxon>Tracheophyta</taxon>
        <taxon>Spermatophyta</taxon>
        <taxon>Magnoliopsida</taxon>
        <taxon>Liliopsida</taxon>
        <taxon>Poales</taxon>
        <taxon>Poaceae</taxon>
        <taxon>PACMAD clade</taxon>
        <taxon>Panicoideae</taxon>
        <taxon>Panicodae</taxon>
        <taxon>Paniceae</taxon>
        <taxon>Panicinae</taxon>
        <taxon>Panicum</taxon>
        <taxon>Panicum sect. Hiantes</taxon>
    </lineage>
</organism>
<dbReference type="InterPro" id="IPR003653">
    <property type="entry name" value="Peptidase_C48_C"/>
</dbReference>
<keyword evidence="6" id="KW-1185">Reference proteome</keyword>
<name>A0A8T0TQ02_PANVG</name>
<dbReference type="AlphaFoldDB" id="A0A8T0TQ02"/>
<dbReference type="InterPro" id="IPR038765">
    <property type="entry name" value="Papain-like_cys_pep_sf"/>
</dbReference>
<evidence type="ECO:0000256" key="2">
    <source>
        <dbReference type="ARBA" id="ARBA00022670"/>
    </source>
</evidence>
<dbReference type="Gene3D" id="3.40.395.10">
    <property type="entry name" value="Adenoviral Proteinase, Chain A"/>
    <property type="match status" value="1"/>
</dbReference>
<protein>
    <recommendedName>
        <fullName evidence="4">Ubiquitin-like protease family profile domain-containing protein</fullName>
    </recommendedName>
</protein>
<evidence type="ECO:0000256" key="3">
    <source>
        <dbReference type="ARBA" id="ARBA00022801"/>
    </source>
</evidence>
<reference evidence="5" key="1">
    <citation type="submission" date="2020-05" db="EMBL/GenBank/DDBJ databases">
        <title>WGS assembly of Panicum virgatum.</title>
        <authorList>
            <person name="Lovell J.T."/>
            <person name="Jenkins J."/>
            <person name="Shu S."/>
            <person name="Juenger T.E."/>
            <person name="Schmutz J."/>
        </authorList>
    </citation>
    <scope>NUCLEOTIDE SEQUENCE</scope>
    <source>
        <strain evidence="5">AP13</strain>
    </source>
</reference>
<dbReference type="EMBL" id="CM029043">
    <property type="protein sequence ID" value="KAG2611103.1"/>
    <property type="molecule type" value="Genomic_DNA"/>
</dbReference>
<dbReference type="SUPFAM" id="SSF54001">
    <property type="entry name" value="Cysteine proteinases"/>
    <property type="match status" value="1"/>
</dbReference>
<accession>A0A8T0TQ02</accession>
<comment type="similarity">
    <text evidence="1">Belongs to the peptidase C48 family.</text>
</comment>
<dbReference type="Proteomes" id="UP000823388">
    <property type="component" value="Chromosome 4K"/>
</dbReference>
<evidence type="ECO:0000313" key="6">
    <source>
        <dbReference type="Proteomes" id="UP000823388"/>
    </source>
</evidence>
<dbReference type="GO" id="GO:0006508">
    <property type="term" value="P:proteolysis"/>
    <property type="evidence" value="ECO:0007669"/>
    <property type="project" value="UniProtKB-KW"/>
</dbReference>
<dbReference type="PROSITE" id="PS50600">
    <property type="entry name" value="ULP_PROTEASE"/>
    <property type="match status" value="1"/>
</dbReference>
<keyword evidence="2" id="KW-0645">Protease</keyword>
<comment type="caution">
    <text evidence="5">The sequence shown here is derived from an EMBL/GenBank/DDBJ whole genome shotgun (WGS) entry which is preliminary data.</text>
</comment>
<feature type="domain" description="Ubiquitin-like protease family profile" evidence="4">
    <location>
        <begin position="25"/>
        <end position="210"/>
    </location>
</feature>